<dbReference type="NCBIfam" id="TIGR01988">
    <property type="entry name" value="Ubi-OHases"/>
    <property type="match status" value="1"/>
</dbReference>
<comment type="similarity">
    <text evidence="3">Belongs to the UbiH/COQ6 family.</text>
</comment>
<evidence type="ECO:0000313" key="9">
    <source>
        <dbReference type="EMBL" id="PXW58836.1"/>
    </source>
</evidence>
<dbReference type="Proteomes" id="UP000248021">
    <property type="component" value="Unassembled WGS sequence"/>
</dbReference>
<evidence type="ECO:0000256" key="4">
    <source>
        <dbReference type="ARBA" id="ARBA00022630"/>
    </source>
</evidence>
<evidence type="ECO:0000313" key="10">
    <source>
        <dbReference type="Proteomes" id="UP000248021"/>
    </source>
</evidence>
<dbReference type="PANTHER" id="PTHR43876">
    <property type="entry name" value="UBIQUINONE BIOSYNTHESIS MONOOXYGENASE COQ6, MITOCHONDRIAL"/>
    <property type="match status" value="1"/>
</dbReference>
<evidence type="ECO:0000256" key="2">
    <source>
        <dbReference type="ARBA" id="ARBA00004749"/>
    </source>
</evidence>
<dbReference type="RefSeq" id="WP_425351192.1">
    <property type="nucleotide sequence ID" value="NZ_JAHBRY010000001.1"/>
</dbReference>
<sequence length="401" mass="42324">MPMTDVTIAGGGIVGLSLAMALRRGAGLSVQVIDPLPAGKDIGRASAVAAGAQRMLAELGVWDAIAPAAQPVSRMVVTDSRLSDPVRQAFITFDGAIAPDEPFAYIIENAVVTNALRDAAHAAGVVSAATAVKGFATRGAGVDLTLADGSRQRTALLVAADGARSALRSYAGIPWSGHDYDQSGIVATVAHERPHDGCAVQHFLPPGPFARLPLTGNRSSIVWTERRADAEALLALDADDVVDELERRFGLDLGRLTLETELRAFPLGVGMARRFVGDRFALVGDAAHLVHPLAGLGLNLGLRDVAVLAEAIVDHARLGLPPGDATVLERYQRARRFDTLTLGIATDGLNRLFSNDRLPFRLARDLGLGIVDRMPGLKNFFIREAAGVVGAVPRLMRGEPL</sequence>
<protein>
    <submittedName>
        <fullName evidence="9">2-octaprenyl-6-methoxyphenol hydroxylase</fullName>
    </submittedName>
</protein>
<dbReference type="InterPro" id="IPR002938">
    <property type="entry name" value="FAD-bd"/>
</dbReference>
<dbReference type="UniPathway" id="UPA00232"/>
<dbReference type="PANTHER" id="PTHR43876:SF7">
    <property type="entry name" value="UBIQUINONE BIOSYNTHESIS MONOOXYGENASE COQ6, MITOCHONDRIAL"/>
    <property type="match status" value="1"/>
</dbReference>
<dbReference type="InterPro" id="IPR036188">
    <property type="entry name" value="FAD/NAD-bd_sf"/>
</dbReference>
<evidence type="ECO:0000256" key="1">
    <source>
        <dbReference type="ARBA" id="ARBA00001974"/>
    </source>
</evidence>
<comment type="cofactor">
    <cofactor evidence="1">
        <name>FAD</name>
        <dbReference type="ChEBI" id="CHEBI:57692"/>
    </cofactor>
</comment>
<dbReference type="Gene3D" id="3.50.50.60">
    <property type="entry name" value="FAD/NAD(P)-binding domain"/>
    <property type="match status" value="2"/>
</dbReference>
<dbReference type="AlphaFoldDB" id="A0A2V3U7R5"/>
<comment type="caution">
    <text evidence="9">The sequence shown here is derived from an EMBL/GenBank/DDBJ whole genome shotgun (WGS) entry which is preliminary data.</text>
</comment>
<dbReference type="GO" id="GO:0016705">
    <property type="term" value="F:oxidoreductase activity, acting on paired donors, with incorporation or reduction of molecular oxygen"/>
    <property type="evidence" value="ECO:0007669"/>
    <property type="project" value="InterPro"/>
</dbReference>
<gene>
    <name evidence="9" type="ORF">C7450_105184</name>
</gene>
<dbReference type="PRINTS" id="PR00420">
    <property type="entry name" value="RNGMNOXGNASE"/>
</dbReference>
<dbReference type="GO" id="GO:0006744">
    <property type="term" value="P:ubiquinone biosynthetic process"/>
    <property type="evidence" value="ECO:0007669"/>
    <property type="project" value="UniProtKB-UniPathway"/>
</dbReference>
<evidence type="ECO:0000259" key="8">
    <source>
        <dbReference type="Pfam" id="PF01494"/>
    </source>
</evidence>
<name>A0A2V3U7R5_9HYPH</name>
<feature type="domain" description="FAD-binding" evidence="8">
    <location>
        <begin position="4"/>
        <end position="335"/>
    </location>
</feature>
<evidence type="ECO:0000256" key="5">
    <source>
        <dbReference type="ARBA" id="ARBA00022827"/>
    </source>
</evidence>
<dbReference type="GO" id="GO:0071949">
    <property type="term" value="F:FAD binding"/>
    <property type="evidence" value="ECO:0007669"/>
    <property type="project" value="InterPro"/>
</dbReference>
<dbReference type="Pfam" id="PF01494">
    <property type="entry name" value="FAD_binding_3"/>
    <property type="match status" value="1"/>
</dbReference>
<reference evidence="9 10" key="1">
    <citation type="submission" date="2018-05" db="EMBL/GenBank/DDBJ databases">
        <title>Genomic Encyclopedia of Type Strains, Phase IV (KMG-IV): sequencing the most valuable type-strain genomes for metagenomic binning, comparative biology and taxonomic classification.</title>
        <authorList>
            <person name="Goeker M."/>
        </authorList>
    </citation>
    <scope>NUCLEOTIDE SEQUENCE [LARGE SCALE GENOMIC DNA]</scope>
    <source>
        <strain evidence="9 10">DSM 6462</strain>
    </source>
</reference>
<evidence type="ECO:0000256" key="6">
    <source>
        <dbReference type="ARBA" id="ARBA00023002"/>
    </source>
</evidence>
<dbReference type="EMBL" id="QJJK01000005">
    <property type="protein sequence ID" value="PXW58836.1"/>
    <property type="molecule type" value="Genomic_DNA"/>
</dbReference>
<keyword evidence="6" id="KW-0560">Oxidoreductase</keyword>
<dbReference type="InterPro" id="IPR051205">
    <property type="entry name" value="UbiH/COQ6_monooxygenase"/>
</dbReference>
<keyword evidence="10" id="KW-1185">Reference proteome</keyword>
<dbReference type="InterPro" id="IPR010971">
    <property type="entry name" value="UbiH/COQ6"/>
</dbReference>
<dbReference type="FunFam" id="3.50.50.60:FF:000021">
    <property type="entry name" value="Ubiquinone biosynthesis monooxygenase COQ6"/>
    <property type="match status" value="1"/>
</dbReference>
<evidence type="ECO:0000256" key="3">
    <source>
        <dbReference type="ARBA" id="ARBA00005349"/>
    </source>
</evidence>
<evidence type="ECO:0000256" key="7">
    <source>
        <dbReference type="ARBA" id="ARBA00023033"/>
    </source>
</evidence>
<organism evidence="9 10">
    <name type="scientific">Chelatococcus asaccharovorans</name>
    <dbReference type="NCBI Taxonomy" id="28210"/>
    <lineage>
        <taxon>Bacteria</taxon>
        <taxon>Pseudomonadati</taxon>
        <taxon>Pseudomonadota</taxon>
        <taxon>Alphaproteobacteria</taxon>
        <taxon>Hyphomicrobiales</taxon>
        <taxon>Chelatococcaceae</taxon>
        <taxon>Chelatococcus</taxon>
    </lineage>
</organism>
<accession>A0A2V3U7R5</accession>
<dbReference type="NCBIfam" id="NF005599">
    <property type="entry name" value="PRK07333.1"/>
    <property type="match status" value="1"/>
</dbReference>
<dbReference type="SUPFAM" id="SSF51905">
    <property type="entry name" value="FAD/NAD(P)-binding domain"/>
    <property type="match status" value="1"/>
</dbReference>
<keyword evidence="4" id="KW-0285">Flavoprotein</keyword>
<comment type="pathway">
    <text evidence="2">Cofactor biosynthesis; ubiquinone biosynthesis.</text>
</comment>
<proteinExistence type="inferred from homology"/>
<dbReference type="GO" id="GO:0004497">
    <property type="term" value="F:monooxygenase activity"/>
    <property type="evidence" value="ECO:0007669"/>
    <property type="project" value="UniProtKB-KW"/>
</dbReference>
<keyword evidence="7" id="KW-0503">Monooxygenase</keyword>
<dbReference type="GO" id="GO:0110142">
    <property type="term" value="C:ubiquinone biosynthesis complex"/>
    <property type="evidence" value="ECO:0007669"/>
    <property type="project" value="UniProtKB-ARBA"/>
</dbReference>
<keyword evidence="5" id="KW-0274">FAD</keyword>